<sequence length="292" mass="33601">MTEGLRALCAQCRKPLCGAVLASGCNHVFHKPCFVAGASCGHCGETLRSETSLSLYNLCCEEKSEYAAYAADVMAAAAKLRASLEGMEDADGTIFDPDFVVQESEGRGVDEVALLCLKRERINSKREELDSEKSRLHTSLETLEHQQRKLRVRQRMTEKLQEEQASEKNKIQRCNDDHEKMLAELNEVRQRATIVEYWDLLRNGQEDEALQKLTALISMISHPWKILAHMARLRDHYRKLSDNHDRERAQADRQLQHLNRERDELERHGRGQRLLDQIMRSLCPFFKVLKIS</sequence>
<dbReference type="EMBL" id="CAMXCT020005264">
    <property type="protein sequence ID" value="CAL1165250.1"/>
    <property type="molecule type" value="Genomic_DNA"/>
</dbReference>
<evidence type="ECO:0000313" key="3">
    <source>
        <dbReference type="EMBL" id="CAL4799187.1"/>
    </source>
</evidence>
<dbReference type="EMBL" id="CAMXCT010005264">
    <property type="protein sequence ID" value="CAI4011875.1"/>
    <property type="molecule type" value="Genomic_DNA"/>
</dbReference>
<dbReference type="Proteomes" id="UP001152797">
    <property type="component" value="Unassembled WGS sequence"/>
</dbReference>
<feature type="coiled-coil region" evidence="1">
    <location>
        <begin position="126"/>
        <end position="191"/>
    </location>
</feature>
<feature type="coiled-coil region" evidence="1">
    <location>
        <begin position="230"/>
        <end position="268"/>
    </location>
</feature>
<dbReference type="PROSITE" id="PS51257">
    <property type="entry name" value="PROKAR_LIPOPROTEIN"/>
    <property type="match status" value="1"/>
</dbReference>
<keyword evidence="1" id="KW-0175">Coiled coil</keyword>
<reference evidence="3 4" key="2">
    <citation type="submission" date="2024-05" db="EMBL/GenBank/DDBJ databases">
        <authorList>
            <person name="Chen Y."/>
            <person name="Shah S."/>
            <person name="Dougan E. K."/>
            <person name="Thang M."/>
            <person name="Chan C."/>
        </authorList>
    </citation>
    <scope>NUCLEOTIDE SEQUENCE [LARGE SCALE GENOMIC DNA]</scope>
</reference>
<dbReference type="EMBL" id="CAMXCT030005264">
    <property type="protein sequence ID" value="CAL4799187.1"/>
    <property type="molecule type" value="Genomic_DNA"/>
</dbReference>
<dbReference type="AlphaFoldDB" id="A0A9P1GFT8"/>
<keyword evidence="4" id="KW-1185">Reference proteome</keyword>
<protein>
    <submittedName>
        <fullName evidence="3">RING-type domain-containing protein</fullName>
    </submittedName>
</protein>
<evidence type="ECO:0000313" key="2">
    <source>
        <dbReference type="EMBL" id="CAI4011875.1"/>
    </source>
</evidence>
<gene>
    <name evidence="2" type="ORF">C1SCF055_LOCUS36995</name>
</gene>
<accession>A0A9P1GFT8</accession>
<comment type="caution">
    <text evidence="2">The sequence shown here is derived from an EMBL/GenBank/DDBJ whole genome shotgun (WGS) entry which is preliminary data.</text>
</comment>
<evidence type="ECO:0000256" key="1">
    <source>
        <dbReference type="SAM" id="Coils"/>
    </source>
</evidence>
<reference evidence="2" key="1">
    <citation type="submission" date="2022-10" db="EMBL/GenBank/DDBJ databases">
        <authorList>
            <person name="Chen Y."/>
            <person name="Dougan E. K."/>
            <person name="Chan C."/>
            <person name="Rhodes N."/>
            <person name="Thang M."/>
        </authorList>
    </citation>
    <scope>NUCLEOTIDE SEQUENCE</scope>
</reference>
<name>A0A9P1GFT8_9DINO</name>
<evidence type="ECO:0000313" key="4">
    <source>
        <dbReference type="Proteomes" id="UP001152797"/>
    </source>
</evidence>
<dbReference type="CDD" id="cd08368">
    <property type="entry name" value="LIM"/>
    <property type="match status" value="1"/>
</dbReference>
<proteinExistence type="predicted"/>
<organism evidence="2">
    <name type="scientific">Cladocopium goreaui</name>
    <dbReference type="NCBI Taxonomy" id="2562237"/>
    <lineage>
        <taxon>Eukaryota</taxon>
        <taxon>Sar</taxon>
        <taxon>Alveolata</taxon>
        <taxon>Dinophyceae</taxon>
        <taxon>Suessiales</taxon>
        <taxon>Symbiodiniaceae</taxon>
        <taxon>Cladocopium</taxon>
    </lineage>
</organism>